<dbReference type="GeneID" id="9060956"/>
<organism evidence="3">
    <name type="scientific">Perkinsus marinus (strain ATCC 50983 / TXsc)</name>
    <dbReference type="NCBI Taxonomy" id="423536"/>
    <lineage>
        <taxon>Eukaryota</taxon>
        <taxon>Sar</taxon>
        <taxon>Alveolata</taxon>
        <taxon>Perkinsozoa</taxon>
        <taxon>Perkinsea</taxon>
        <taxon>Perkinsida</taxon>
        <taxon>Perkinsidae</taxon>
        <taxon>Perkinsus</taxon>
    </lineage>
</organism>
<accession>C5KU01</accession>
<protein>
    <submittedName>
        <fullName evidence="2">Uncharacterized protein</fullName>
    </submittedName>
</protein>
<dbReference type="OMA" id="LMIMLIE"/>
<evidence type="ECO:0000313" key="2">
    <source>
        <dbReference type="EMBL" id="EER12043.1"/>
    </source>
</evidence>
<feature type="region of interest" description="Disordered" evidence="1">
    <location>
        <begin position="215"/>
        <end position="255"/>
    </location>
</feature>
<keyword evidence="3" id="KW-1185">Reference proteome</keyword>
<evidence type="ECO:0000313" key="3">
    <source>
        <dbReference type="Proteomes" id="UP000007800"/>
    </source>
</evidence>
<sequence length="255" mass="27786">MPITNLLTANLPFSGEDLQLTHVNQDIQRRHVAALAAWKAESYKTHWSESATKYDAILHLGHKAPAADVNERKRQKSSMMRAMCQDVRKVAERFNYEKGALVDRLIHLFGYDLDEDLGRLPHQSTTSTVLPPLPTLSPPSSSSSAATSSLANAVSSSQSYWFKRLDERLACLAQDSRELGRELLAAQTRTADALTLLAGSAMRIEALLVRISEDSRRGTSVHGDGDGGSQVESSDGARSDDESDGSDDGSGLDKF</sequence>
<evidence type="ECO:0000256" key="1">
    <source>
        <dbReference type="SAM" id="MobiDB-lite"/>
    </source>
</evidence>
<dbReference type="EMBL" id="GG676180">
    <property type="protein sequence ID" value="EER12043.1"/>
    <property type="molecule type" value="Genomic_DNA"/>
</dbReference>
<dbReference type="InParanoid" id="C5KU01"/>
<dbReference type="RefSeq" id="XP_002780248.1">
    <property type="nucleotide sequence ID" value="XM_002780202.1"/>
</dbReference>
<reference evidence="2 3" key="1">
    <citation type="submission" date="2008-07" db="EMBL/GenBank/DDBJ databases">
        <authorList>
            <person name="El-Sayed N."/>
            <person name="Caler E."/>
            <person name="Inman J."/>
            <person name="Amedeo P."/>
            <person name="Hass B."/>
            <person name="Wortman J."/>
        </authorList>
    </citation>
    <scope>NUCLEOTIDE SEQUENCE [LARGE SCALE GENOMIC DNA]</scope>
    <source>
        <strain evidence="3">ATCC 50983 / TXsc</strain>
    </source>
</reference>
<dbReference type="OrthoDB" id="10650597at2759"/>
<proteinExistence type="predicted"/>
<name>C5KU01_PERM5</name>
<feature type="region of interest" description="Disordered" evidence="1">
    <location>
        <begin position="123"/>
        <end position="146"/>
    </location>
</feature>
<dbReference type="AlphaFoldDB" id="C5KU01"/>
<gene>
    <name evidence="2" type="ORF">Pmar_PMAR019149</name>
</gene>
<dbReference type="Proteomes" id="UP000007800">
    <property type="component" value="Unassembled WGS sequence"/>
</dbReference>